<dbReference type="InterPro" id="IPR051782">
    <property type="entry name" value="ABC_Transporter_VariousFunc"/>
</dbReference>
<dbReference type="CDD" id="cd03230">
    <property type="entry name" value="ABC_DR_subfamily_A"/>
    <property type="match status" value="1"/>
</dbReference>
<dbReference type="SMART" id="SM00382">
    <property type="entry name" value="AAA"/>
    <property type="match status" value="1"/>
</dbReference>
<dbReference type="PaxDb" id="572546-Arcpr_0964"/>
<dbReference type="SUPFAM" id="SSF52540">
    <property type="entry name" value="P-loop containing nucleoside triphosphate hydrolases"/>
    <property type="match status" value="1"/>
</dbReference>
<keyword evidence="6" id="KW-1185">Reference proteome</keyword>
<dbReference type="RefSeq" id="WP_012940361.1">
    <property type="nucleotide sequence ID" value="NC_013741.1"/>
</dbReference>
<dbReference type="InterPro" id="IPR003593">
    <property type="entry name" value="AAA+_ATPase"/>
</dbReference>
<keyword evidence="1" id="KW-0813">Transport</keyword>
<dbReference type="InterPro" id="IPR017871">
    <property type="entry name" value="ABC_transporter-like_CS"/>
</dbReference>
<dbReference type="PROSITE" id="PS00211">
    <property type="entry name" value="ABC_TRANSPORTER_1"/>
    <property type="match status" value="1"/>
</dbReference>
<organism evidence="5 6">
    <name type="scientific">Archaeoglobus profundus (strain DSM 5631 / JCM 9629 / NBRC 100127 / Av18)</name>
    <dbReference type="NCBI Taxonomy" id="572546"/>
    <lineage>
        <taxon>Archaea</taxon>
        <taxon>Methanobacteriati</taxon>
        <taxon>Methanobacteriota</taxon>
        <taxon>Archaeoglobi</taxon>
        <taxon>Archaeoglobales</taxon>
        <taxon>Archaeoglobaceae</taxon>
        <taxon>Archaeoglobus</taxon>
    </lineage>
</organism>
<feature type="domain" description="ABC transporter" evidence="4">
    <location>
        <begin position="2"/>
        <end position="221"/>
    </location>
</feature>
<dbReference type="GeneID" id="8739632"/>
<evidence type="ECO:0000259" key="4">
    <source>
        <dbReference type="PROSITE" id="PS50893"/>
    </source>
</evidence>
<dbReference type="PROSITE" id="PS50893">
    <property type="entry name" value="ABC_TRANSPORTER_2"/>
    <property type="match status" value="1"/>
</dbReference>
<dbReference type="OrthoDB" id="87732at2157"/>
<dbReference type="InterPro" id="IPR003439">
    <property type="entry name" value="ABC_transporter-like_ATP-bd"/>
</dbReference>
<evidence type="ECO:0000313" key="6">
    <source>
        <dbReference type="Proteomes" id="UP000001901"/>
    </source>
</evidence>
<dbReference type="GO" id="GO:0005524">
    <property type="term" value="F:ATP binding"/>
    <property type="evidence" value="ECO:0007669"/>
    <property type="project" value="UniProtKB-KW"/>
</dbReference>
<evidence type="ECO:0000256" key="1">
    <source>
        <dbReference type="ARBA" id="ARBA00022448"/>
    </source>
</evidence>
<dbReference type="eggNOG" id="arCOG00194">
    <property type="taxonomic scope" value="Archaea"/>
</dbReference>
<evidence type="ECO:0000256" key="3">
    <source>
        <dbReference type="ARBA" id="ARBA00022840"/>
    </source>
</evidence>
<reference evidence="5 6" key="1">
    <citation type="journal article" date="2010" name="Stand. Genomic Sci.">
        <title>Complete genome sequence of Archaeoglobus profundus type strain (AV18).</title>
        <authorList>
            <person name="von Jan M."/>
            <person name="Lapidus A."/>
            <person name="Del Rio T.G."/>
            <person name="Copeland A."/>
            <person name="Tice H."/>
            <person name="Cheng J.F."/>
            <person name="Lucas S."/>
            <person name="Chen F."/>
            <person name="Nolan M."/>
            <person name="Goodwin L."/>
            <person name="Han C."/>
            <person name="Pitluck S."/>
            <person name="Liolios K."/>
            <person name="Ivanova N."/>
            <person name="Mavromatis K."/>
            <person name="Ovchinnikova G."/>
            <person name="Chertkov O."/>
            <person name="Pati A."/>
            <person name="Chen A."/>
            <person name="Palaniappan K."/>
            <person name="Land M."/>
            <person name="Hauser L."/>
            <person name="Chang Y.J."/>
            <person name="Jeffries C.D."/>
            <person name="Saunders E."/>
            <person name="Brettin T."/>
            <person name="Detter J.C."/>
            <person name="Chain P."/>
            <person name="Eichinger K."/>
            <person name="Huber H."/>
            <person name="Spring S."/>
            <person name="Rohde M."/>
            <person name="Goker M."/>
            <person name="Wirth R."/>
            <person name="Woyke T."/>
            <person name="Bristow J."/>
            <person name="Eisen J.A."/>
            <person name="Markowitz V."/>
            <person name="Hugenholtz P."/>
            <person name="Kyrpides N.C."/>
            <person name="Klenk H.P."/>
        </authorList>
    </citation>
    <scope>NUCLEOTIDE SEQUENCE [LARGE SCALE GENOMIC DNA]</scope>
    <source>
        <strain evidence="6">DSM 5631 / JCM 9629 / NBRC 100127 / Av18</strain>
    </source>
</reference>
<dbReference type="Gene3D" id="3.40.50.300">
    <property type="entry name" value="P-loop containing nucleotide triphosphate hydrolases"/>
    <property type="match status" value="1"/>
</dbReference>
<protein>
    <submittedName>
        <fullName evidence="5">ABC transporter related protein</fullName>
    </submittedName>
</protein>
<name>D2RIA0_ARCPA</name>
<dbReference type="HOGENOM" id="CLU_000604_1_2_2"/>
<dbReference type="Pfam" id="PF00005">
    <property type="entry name" value="ABC_tran"/>
    <property type="match status" value="1"/>
</dbReference>
<proteinExistence type="predicted"/>
<dbReference type="GO" id="GO:0016887">
    <property type="term" value="F:ATP hydrolysis activity"/>
    <property type="evidence" value="ECO:0007669"/>
    <property type="project" value="InterPro"/>
</dbReference>
<dbReference type="KEGG" id="apo:Arcpr_0964"/>
<dbReference type="EMBL" id="CP001857">
    <property type="protein sequence ID" value="ADB58025.1"/>
    <property type="molecule type" value="Genomic_DNA"/>
</dbReference>
<dbReference type="STRING" id="572546.Arcpr_0964"/>
<evidence type="ECO:0000256" key="2">
    <source>
        <dbReference type="ARBA" id="ARBA00022741"/>
    </source>
</evidence>
<accession>D2RIA0</accession>
<dbReference type="InterPro" id="IPR027417">
    <property type="entry name" value="P-loop_NTPase"/>
</dbReference>
<keyword evidence="2" id="KW-0547">Nucleotide-binding</keyword>
<dbReference type="PANTHER" id="PTHR42939:SF1">
    <property type="entry name" value="ABC TRANSPORTER ATP-BINDING PROTEIN ALBC-RELATED"/>
    <property type="match status" value="1"/>
</dbReference>
<dbReference type="Proteomes" id="UP000001901">
    <property type="component" value="Chromosome"/>
</dbReference>
<gene>
    <name evidence="5" type="ordered locus">Arcpr_0964</name>
</gene>
<keyword evidence="3" id="KW-0067">ATP-binding</keyword>
<evidence type="ECO:0000313" key="5">
    <source>
        <dbReference type="EMBL" id="ADB58025.1"/>
    </source>
</evidence>
<dbReference type="PANTHER" id="PTHR42939">
    <property type="entry name" value="ABC TRANSPORTER ATP-BINDING PROTEIN ALBC-RELATED"/>
    <property type="match status" value="1"/>
</dbReference>
<dbReference type="AlphaFoldDB" id="D2RIA0"/>
<sequence length="260" mass="29468">MLKVEGLVKTYGDFTALKGVSFRVRRGEILGLIGENGAGKSTTIRILVGLITPTSGVVEYDGVDFFSNLDELKRRIGYVPEVDALYDDMTAEEYLKFFASLYGVKFKREIMDKLGIPNKAIGEMSKGMKRKVSVARSLIHNPDYLIYDEPFSGLDPMVSLTLADFLKSLKNKAILFSAHNLYYVEYLCDRVVIMKSGEVIYEGDVEEIRGLKTYVIKTEKGVVRTNDVSELVDVLRNEKVLSIDVEVKRLEDLYFELMRK</sequence>